<gene>
    <name evidence="2" type="ORF">Anapl_04100</name>
</gene>
<proteinExistence type="predicted"/>
<organism evidence="2 3">
    <name type="scientific">Anas platyrhynchos</name>
    <name type="common">Mallard</name>
    <name type="synonym">Anas boschas</name>
    <dbReference type="NCBI Taxonomy" id="8839"/>
    <lineage>
        <taxon>Eukaryota</taxon>
        <taxon>Metazoa</taxon>
        <taxon>Chordata</taxon>
        <taxon>Craniata</taxon>
        <taxon>Vertebrata</taxon>
        <taxon>Euteleostomi</taxon>
        <taxon>Archelosauria</taxon>
        <taxon>Archosauria</taxon>
        <taxon>Dinosauria</taxon>
        <taxon>Saurischia</taxon>
        <taxon>Theropoda</taxon>
        <taxon>Coelurosauria</taxon>
        <taxon>Aves</taxon>
        <taxon>Neognathae</taxon>
        <taxon>Galloanserae</taxon>
        <taxon>Anseriformes</taxon>
        <taxon>Anatidae</taxon>
        <taxon>Anatinae</taxon>
        <taxon>Anas</taxon>
    </lineage>
</organism>
<dbReference type="Proteomes" id="UP000296049">
    <property type="component" value="Unassembled WGS sequence"/>
</dbReference>
<evidence type="ECO:0000256" key="1">
    <source>
        <dbReference type="SAM" id="MobiDB-lite"/>
    </source>
</evidence>
<sequence>MLPTDCAPKHQSESVNWHLTELQFSPRSPRQHESYISWTGRSAQPSAVQPLEQGMREAMLSGGSATLQPTRSTDAPRQKGLATFTITEGGNEDTEGSREAGKRVQQRYTGLYHHPAAYPAGVFLFTTPGHRMHQGSQKVLVPRSSIPHSTAAFSIPHTATASEATSQLSFSTNSKTGHAANKECCGIRRNTKNPSFSQCNGPDPAALTLGCELSALLGSRVQVTLQKGRDLCHSCVLVPSSFLLKPQAKVFPSSKAEIPVSAAPSRGADRITPWMPSHIPLSGGAGMVMEKLAKHTKGEISQARMEEKFQNLLALYKAARAFTDTGNKASEKDEEHQKIARGKTQPHSGALLFSDAQVYIMNDRFKEPQQKTSSTTKSPESDKSQICTGVPEQCSQEAKGWLIMILEQSASAQVAVSANWSPGTLPTAEHDCSQHPLTTVHCSEMLDRGEQALLGTKRSNDMQLIMARSLNQKAPPVLASMWKVMLLAFSSWELQYRLLTAPSLGNYTGFLEVVSQGFCPTIPCSLVESKHGKKFNPKEIANVKQKRLPVWDLIISSISIYSRTLQNRMEKEFGKVEKQGVTFTYCYYFQLANKIVALEGRQKAAFLILNHGTVFQRCQRSTASPGPGITTTPTDNGLQMTRRAILKSINLCKKKKLQMGYFLTINITEELKGEANAVQSITVLTIHKLHVVLSPPAFRWKSKGSYARIIVYNLSALSKATLNCEPRLFPKTLFGSQQKQGLSGTLMDEGVILPFKEGDLRSKPKEHDAGAVQGRARARAAEEPGPAALTDMKSSQSLVSHLLLPSSFHYLFFTISSSYCYCLLQSIIINAKSKHLSLSGY</sequence>
<accession>R0JVK5</accession>
<reference evidence="3" key="1">
    <citation type="journal article" date="2013" name="Nat. Genet.">
        <title>The duck genome and transcriptome provide insight into an avian influenza virus reservoir species.</title>
        <authorList>
            <person name="Huang Y."/>
            <person name="Li Y."/>
            <person name="Burt D.W."/>
            <person name="Chen H."/>
            <person name="Zhang Y."/>
            <person name="Qian W."/>
            <person name="Kim H."/>
            <person name="Gan S."/>
            <person name="Zhao Y."/>
            <person name="Li J."/>
            <person name="Yi K."/>
            <person name="Feng H."/>
            <person name="Zhu P."/>
            <person name="Li B."/>
            <person name="Liu Q."/>
            <person name="Fairley S."/>
            <person name="Magor K.E."/>
            <person name="Du Z."/>
            <person name="Hu X."/>
            <person name="Goodman L."/>
            <person name="Tafer H."/>
            <person name="Vignal A."/>
            <person name="Lee T."/>
            <person name="Kim K.W."/>
            <person name="Sheng Z."/>
            <person name="An Y."/>
            <person name="Searle S."/>
            <person name="Herrero J."/>
            <person name="Groenen M.A."/>
            <person name="Crooijmans R.P."/>
            <person name="Faraut T."/>
            <person name="Cai Q."/>
            <person name="Webster R.G."/>
            <person name="Aldridge J.R."/>
            <person name="Warren W.C."/>
            <person name="Bartschat S."/>
            <person name="Kehr S."/>
            <person name="Marz M."/>
            <person name="Stadler P.F."/>
            <person name="Smith J."/>
            <person name="Kraus R.H."/>
            <person name="Zhao Y."/>
            <person name="Ren L."/>
            <person name="Fei J."/>
            <person name="Morisson M."/>
            <person name="Kaiser P."/>
            <person name="Griffin D.K."/>
            <person name="Rao M."/>
            <person name="Pitel F."/>
            <person name="Wang J."/>
            <person name="Li N."/>
        </authorList>
    </citation>
    <scope>NUCLEOTIDE SEQUENCE [LARGE SCALE GENOMIC DNA]</scope>
</reference>
<feature type="region of interest" description="Disordered" evidence="1">
    <location>
        <begin position="326"/>
        <end position="347"/>
    </location>
</feature>
<dbReference type="AlphaFoldDB" id="R0JVK5"/>
<protein>
    <submittedName>
        <fullName evidence="2">Uncharacterized protein</fullName>
    </submittedName>
</protein>
<evidence type="ECO:0000313" key="3">
    <source>
        <dbReference type="Proteomes" id="UP000296049"/>
    </source>
</evidence>
<name>R0JVK5_ANAPL</name>
<feature type="region of interest" description="Disordered" evidence="1">
    <location>
        <begin position="366"/>
        <end position="388"/>
    </location>
</feature>
<dbReference type="EMBL" id="KB743110">
    <property type="protein sequence ID" value="EOB01267.1"/>
    <property type="molecule type" value="Genomic_DNA"/>
</dbReference>
<feature type="compositionally biased region" description="Basic and acidic residues" evidence="1">
    <location>
        <begin position="329"/>
        <end position="338"/>
    </location>
</feature>
<evidence type="ECO:0000313" key="2">
    <source>
        <dbReference type="EMBL" id="EOB01267.1"/>
    </source>
</evidence>
<feature type="region of interest" description="Disordered" evidence="1">
    <location>
        <begin position="761"/>
        <end position="787"/>
    </location>
</feature>
<keyword evidence="3" id="KW-1185">Reference proteome</keyword>